<dbReference type="EMBL" id="JAULBC010000005">
    <property type="protein sequence ID" value="MEX6689050.1"/>
    <property type="molecule type" value="Genomic_DNA"/>
</dbReference>
<dbReference type="InterPro" id="IPR006626">
    <property type="entry name" value="PbH1"/>
</dbReference>
<dbReference type="SUPFAM" id="SSF51126">
    <property type="entry name" value="Pectin lyase-like"/>
    <property type="match status" value="1"/>
</dbReference>
<evidence type="ECO:0000313" key="2">
    <source>
        <dbReference type="Proteomes" id="UP001560573"/>
    </source>
</evidence>
<evidence type="ECO:0000313" key="1">
    <source>
        <dbReference type="EMBL" id="MEX6689050.1"/>
    </source>
</evidence>
<name>A0ABV3ZHQ2_9BACT</name>
<proteinExistence type="predicted"/>
<dbReference type="Proteomes" id="UP001560573">
    <property type="component" value="Unassembled WGS sequence"/>
</dbReference>
<dbReference type="SMART" id="SM00710">
    <property type="entry name" value="PbH1"/>
    <property type="match status" value="6"/>
</dbReference>
<gene>
    <name evidence="1" type="ORF">QTN47_16195</name>
</gene>
<sequence length="369" mass="39809">MKTLFLFLLGYLGLVTAGLANTIILSPDNNGNIYLKTPPPYGPGDTFIIKEDAKSLVLYNIKGSPNNYVVITTAPGITIGGAPNHTVGIYLCQYVKICNMHISGVPNQIGLKTQLCSDMTYENIQIENASVGFSLKNDPKQNAPETYYPVTINNIVIKNCTAKNCNNEGFYIGHTFSQPLYNQIPSPIIGLTVENLYVENTGWDGIQITNAQNCSVRGLRTKNTGTAQKGGQASCVALQDAVTGSFENIYCEDGTGGLTILGNGEFNIKNVTLKHVATAMNSNAIFVDNRSDHGLDLPARKLIMSDVSIVDGNPNGRYPVYILDGTTGNPPAKKAIPGTISNLTYEKSVWKNKINDAARNKFVGGSLNF</sequence>
<protein>
    <recommendedName>
        <fullName evidence="3">Right handed beta helix domain-containing protein</fullName>
    </recommendedName>
</protein>
<keyword evidence="2" id="KW-1185">Reference proteome</keyword>
<organism evidence="1 2">
    <name type="scientific">Danxiaibacter flavus</name>
    <dbReference type="NCBI Taxonomy" id="3049108"/>
    <lineage>
        <taxon>Bacteria</taxon>
        <taxon>Pseudomonadati</taxon>
        <taxon>Bacteroidota</taxon>
        <taxon>Chitinophagia</taxon>
        <taxon>Chitinophagales</taxon>
        <taxon>Chitinophagaceae</taxon>
        <taxon>Danxiaibacter</taxon>
    </lineage>
</organism>
<evidence type="ECO:0008006" key="3">
    <source>
        <dbReference type="Google" id="ProtNLM"/>
    </source>
</evidence>
<dbReference type="InterPro" id="IPR011050">
    <property type="entry name" value="Pectin_lyase_fold/virulence"/>
</dbReference>
<dbReference type="Gene3D" id="2.160.20.10">
    <property type="entry name" value="Single-stranded right-handed beta-helix, Pectin lyase-like"/>
    <property type="match status" value="2"/>
</dbReference>
<reference evidence="1 2" key="1">
    <citation type="submission" date="2023-07" db="EMBL/GenBank/DDBJ databases">
        <authorList>
            <person name="Lian W.-H."/>
        </authorList>
    </citation>
    <scope>NUCLEOTIDE SEQUENCE [LARGE SCALE GENOMIC DNA]</scope>
    <source>
        <strain evidence="1 2">SYSU DXS3180</strain>
    </source>
</reference>
<accession>A0ABV3ZHQ2</accession>
<dbReference type="RefSeq" id="WP_369330458.1">
    <property type="nucleotide sequence ID" value="NZ_JAULBC010000005.1"/>
</dbReference>
<dbReference type="InterPro" id="IPR012334">
    <property type="entry name" value="Pectin_lyas_fold"/>
</dbReference>
<comment type="caution">
    <text evidence="1">The sequence shown here is derived from an EMBL/GenBank/DDBJ whole genome shotgun (WGS) entry which is preliminary data.</text>
</comment>